<dbReference type="InterPro" id="IPR044666">
    <property type="entry name" value="Cyclophilin_A-like"/>
</dbReference>
<evidence type="ECO:0000256" key="5">
    <source>
        <dbReference type="SAM" id="SignalP"/>
    </source>
</evidence>
<dbReference type="EMBL" id="JAHKNG010000005">
    <property type="protein sequence ID" value="MBU3029510.1"/>
    <property type="molecule type" value="Genomic_DNA"/>
</dbReference>
<dbReference type="CDD" id="cd00317">
    <property type="entry name" value="cyclophilin"/>
    <property type="match status" value="1"/>
</dbReference>
<feature type="domain" description="PPIase cyclophilin-type" evidence="6">
    <location>
        <begin position="47"/>
        <end position="198"/>
    </location>
</feature>
<evidence type="ECO:0000256" key="2">
    <source>
        <dbReference type="ARBA" id="ARBA00013194"/>
    </source>
</evidence>
<accession>A0ABS6AFY9</accession>
<dbReference type="RefSeq" id="WP_216032197.1">
    <property type="nucleotide sequence ID" value="NZ_JAHKNG010000005.1"/>
</dbReference>
<name>A0ABS6AFY9_9RHOB</name>
<evidence type="ECO:0000259" key="6">
    <source>
        <dbReference type="PROSITE" id="PS50072"/>
    </source>
</evidence>
<evidence type="ECO:0000256" key="1">
    <source>
        <dbReference type="ARBA" id="ARBA00007365"/>
    </source>
</evidence>
<feature type="signal peptide" evidence="5">
    <location>
        <begin position="1"/>
        <end position="19"/>
    </location>
</feature>
<organism evidence="7 8">
    <name type="scientific">Paracoccus marinaquae</name>
    <dbReference type="NCBI Taxonomy" id="2841926"/>
    <lineage>
        <taxon>Bacteria</taxon>
        <taxon>Pseudomonadati</taxon>
        <taxon>Pseudomonadota</taxon>
        <taxon>Alphaproteobacteria</taxon>
        <taxon>Rhodobacterales</taxon>
        <taxon>Paracoccaceae</taxon>
        <taxon>Paracoccus</taxon>
    </lineage>
</organism>
<sequence>MRSLAIIPALALTAGTALAQVPAPQNTDGPGPNMVIEIADAAGNSKGTITLDLLADKAPGHVERLVELTKAGAYDGVVFHRVIADFMAQTGDVQYGKQGGDTSMAGMGGSDKPDLPAEFSDVSFQPGTVGMARAQNPNSANSQFFIDLAPATYLDGQYTVVGQLIEGWEVLNSIKKGDAAANGAVDAPDYMAKVTIVE</sequence>
<keyword evidence="4 7" id="KW-0413">Isomerase</keyword>
<comment type="caution">
    <text evidence="7">The sequence shown here is derived from an EMBL/GenBank/DDBJ whole genome shotgun (WGS) entry which is preliminary data.</text>
</comment>
<keyword evidence="3" id="KW-0697">Rotamase</keyword>
<keyword evidence="5" id="KW-0732">Signal</keyword>
<dbReference type="PANTHER" id="PTHR45625:SF4">
    <property type="entry name" value="PEPTIDYLPROLYL ISOMERASE DOMAIN AND WD REPEAT-CONTAINING PROTEIN 1"/>
    <property type="match status" value="1"/>
</dbReference>
<feature type="chain" id="PRO_5045246320" description="peptidylprolyl isomerase" evidence="5">
    <location>
        <begin position="20"/>
        <end position="198"/>
    </location>
</feature>
<keyword evidence="8" id="KW-1185">Reference proteome</keyword>
<dbReference type="InterPro" id="IPR002130">
    <property type="entry name" value="Cyclophilin-type_PPIase_dom"/>
</dbReference>
<comment type="similarity">
    <text evidence="1">Belongs to the cyclophilin-type PPIase family.</text>
</comment>
<evidence type="ECO:0000256" key="3">
    <source>
        <dbReference type="ARBA" id="ARBA00023110"/>
    </source>
</evidence>
<protein>
    <recommendedName>
        <fullName evidence="2">peptidylprolyl isomerase</fullName>
        <ecNumber evidence="2">5.2.1.8</ecNumber>
    </recommendedName>
</protein>
<evidence type="ECO:0000313" key="8">
    <source>
        <dbReference type="Proteomes" id="UP001166191"/>
    </source>
</evidence>
<gene>
    <name evidence="7" type="ORF">KNW02_05155</name>
</gene>
<reference evidence="7" key="1">
    <citation type="submission" date="2021-06" db="EMBL/GenBank/DDBJ databases">
        <title>Paracoccus bacterium XHP0099 sp. nov., isolated from the surface waters of the Yellow Sea.</title>
        <authorList>
            <person name="Xue H."/>
            <person name="Zhang D."/>
        </authorList>
    </citation>
    <scope>NUCLEOTIDE SEQUENCE</scope>
    <source>
        <strain evidence="7">XHP0099</strain>
    </source>
</reference>
<dbReference type="Pfam" id="PF00160">
    <property type="entry name" value="Pro_isomerase"/>
    <property type="match status" value="1"/>
</dbReference>
<proteinExistence type="inferred from homology"/>
<dbReference type="PROSITE" id="PS50072">
    <property type="entry name" value="CSA_PPIASE_2"/>
    <property type="match status" value="1"/>
</dbReference>
<dbReference type="InterPro" id="IPR020892">
    <property type="entry name" value="Cyclophilin-type_PPIase_CS"/>
</dbReference>
<evidence type="ECO:0000313" key="7">
    <source>
        <dbReference type="EMBL" id="MBU3029510.1"/>
    </source>
</evidence>
<dbReference type="EC" id="5.2.1.8" evidence="2"/>
<evidence type="ECO:0000256" key="4">
    <source>
        <dbReference type="ARBA" id="ARBA00023235"/>
    </source>
</evidence>
<dbReference type="GO" id="GO:0016853">
    <property type="term" value="F:isomerase activity"/>
    <property type="evidence" value="ECO:0007669"/>
    <property type="project" value="UniProtKB-KW"/>
</dbReference>
<dbReference type="PROSITE" id="PS00170">
    <property type="entry name" value="CSA_PPIASE_1"/>
    <property type="match status" value="1"/>
</dbReference>
<dbReference type="Proteomes" id="UP001166191">
    <property type="component" value="Unassembled WGS sequence"/>
</dbReference>
<dbReference type="PANTHER" id="PTHR45625">
    <property type="entry name" value="PEPTIDYL-PROLYL CIS-TRANS ISOMERASE-RELATED"/>
    <property type="match status" value="1"/>
</dbReference>